<keyword evidence="2" id="KW-1133">Transmembrane helix</keyword>
<evidence type="ECO:0000256" key="1">
    <source>
        <dbReference type="SAM" id="MobiDB-lite"/>
    </source>
</evidence>
<reference evidence="4 5" key="1">
    <citation type="journal article" date="2014" name="Nat. Commun.">
        <title>Klebsormidium flaccidum genome reveals primary factors for plant terrestrial adaptation.</title>
        <authorList>
            <person name="Hori K."/>
            <person name="Maruyama F."/>
            <person name="Fujisawa T."/>
            <person name="Togashi T."/>
            <person name="Yamamoto N."/>
            <person name="Seo M."/>
            <person name="Sato S."/>
            <person name="Yamada T."/>
            <person name="Mori H."/>
            <person name="Tajima N."/>
            <person name="Moriyama T."/>
            <person name="Ikeuchi M."/>
            <person name="Watanabe M."/>
            <person name="Wada H."/>
            <person name="Kobayashi K."/>
            <person name="Saito M."/>
            <person name="Masuda T."/>
            <person name="Sasaki-Sekimoto Y."/>
            <person name="Mashiguchi K."/>
            <person name="Awai K."/>
            <person name="Shimojima M."/>
            <person name="Masuda S."/>
            <person name="Iwai M."/>
            <person name="Nobusawa T."/>
            <person name="Narise T."/>
            <person name="Kondo S."/>
            <person name="Saito H."/>
            <person name="Sato R."/>
            <person name="Murakawa M."/>
            <person name="Ihara Y."/>
            <person name="Oshima-Yamada Y."/>
            <person name="Ohtaka K."/>
            <person name="Satoh M."/>
            <person name="Sonobe K."/>
            <person name="Ishii M."/>
            <person name="Ohtani R."/>
            <person name="Kanamori-Sato M."/>
            <person name="Honoki R."/>
            <person name="Miyazaki D."/>
            <person name="Mochizuki H."/>
            <person name="Umetsu J."/>
            <person name="Higashi K."/>
            <person name="Shibata D."/>
            <person name="Kamiya Y."/>
            <person name="Sato N."/>
            <person name="Nakamura Y."/>
            <person name="Tabata S."/>
            <person name="Ida S."/>
            <person name="Kurokawa K."/>
            <person name="Ohta H."/>
        </authorList>
    </citation>
    <scope>NUCLEOTIDE SEQUENCE [LARGE SCALE GENOMIC DNA]</scope>
    <source>
        <strain evidence="4 5">NIES-2285</strain>
    </source>
</reference>
<proteinExistence type="predicted"/>
<dbReference type="Proteomes" id="UP000054558">
    <property type="component" value="Unassembled WGS sequence"/>
</dbReference>
<evidence type="ECO:0000256" key="2">
    <source>
        <dbReference type="SAM" id="Phobius"/>
    </source>
</evidence>
<organism evidence="4 5">
    <name type="scientific">Klebsormidium nitens</name>
    <name type="common">Green alga</name>
    <name type="synonym">Ulothrix nitens</name>
    <dbReference type="NCBI Taxonomy" id="105231"/>
    <lineage>
        <taxon>Eukaryota</taxon>
        <taxon>Viridiplantae</taxon>
        <taxon>Streptophyta</taxon>
        <taxon>Klebsormidiophyceae</taxon>
        <taxon>Klebsormidiales</taxon>
        <taxon>Klebsormidiaceae</taxon>
        <taxon>Klebsormidium</taxon>
    </lineage>
</organism>
<evidence type="ECO:0000313" key="5">
    <source>
        <dbReference type="Proteomes" id="UP000054558"/>
    </source>
</evidence>
<accession>A0A1Y1HSL6</accession>
<keyword evidence="3" id="KW-0732">Signal</keyword>
<protein>
    <submittedName>
        <fullName evidence="4">Uncharacterized protein</fullName>
    </submittedName>
</protein>
<name>A0A1Y1HSL6_KLENI</name>
<feature type="chain" id="PRO_5012010807" evidence="3">
    <location>
        <begin position="32"/>
        <end position="385"/>
    </location>
</feature>
<feature type="compositionally biased region" description="Low complexity" evidence="1">
    <location>
        <begin position="166"/>
        <end position="185"/>
    </location>
</feature>
<feature type="compositionally biased region" description="Low complexity" evidence="1">
    <location>
        <begin position="292"/>
        <end position="318"/>
    </location>
</feature>
<feature type="transmembrane region" description="Helical" evidence="2">
    <location>
        <begin position="327"/>
        <end position="352"/>
    </location>
</feature>
<feature type="signal peptide" evidence="3">
    <location>
        <begin position="1"/>
        <end position="31"/>
    </location>
</feature>
<gene>
    <name evidence="4" type="ORF">KFL_000330030</name>
</gene>
<dbReference type="EMBL" id="DF236982">
    <property type="protein sequence ID" value="GAQ79556.1"/>
    <property type="molecule type" value="Genomic_DNA"/>
</dbReference>
<dbReference type="AlphaFoldDB" id="A0A1Y1HSL6"/>
<sequence length="385" mass="38230">MKVCWASDVKSGRQLCTAGLWLLLLSLLSNADISEARLRGWRSDFDSSGTGRHLLEGEPAPTSAGNPGCSSGLVGWVNCGAALDTTSQVCINGYTCRMGQQLCSATCYDPTTSSCVRGSLSATVGADDGTETKNCTLPIPYTGPVACAGDGCPIETGAPLAPQPAPVTSATAAPVTSASTAAEPPVTSAPKFGGNPGCPDGLVGWANCGAAIDTTSSVCINGKTCLLGQQLCTATCYDPATASCLGGSLSATVGADDGTETLNCTTPAVNTGPVACSYDACFTETPPTPPGAGVAAAAANPAAPGTTSTSPTSSTPATKDGGGGTNVAAIIGGAVGGAVGLAVLAGLALFALARRREAKKPLEFQSMKKEVAFQDMPEPQREIPA</sequence>
<dbReference type="OrthoDB" id="4781at2759"/>
<feature type="region of interest" description="Disordered" evidence="1">
    <location>
        <begin position="163"/>
        <end position="187"/>
    </location>
</feature>
<keyword evidence="2" id="KW-0812">Transmembrane</keyword>
<keyword evidence="2" id="KW-0472">Membrane</keyword>
<feature type="region of interest" description="Disordered" evidence="1">
    <location>
        <begin position="292"/>
        <end position="321"/>
    </location>
</feature>
<evidence type="ECO:0000313" key="4">
    <source>
        <dbReference type="EMBL" id="GAQ79556.1"/>
    </source>
</evidence>
<evidence type="ECO:0000256" key="3">
    <source>
        <dbReference type="SAM" id="SignalP"/>
    </source>
</evidence>
<keyword evidence="5" id="KW-1185">Reference proteome</keyword>